<keyword evidence="3" id="KW-0645">Protease</keyword>
<evidence type="ECO:0000256" key="7">
    <source>
        <dbReference type="ARBA" id="ARBA00023049"/>
    </source>
</evidence>
<dbReference type="Pfam" id="PF01431">
    <property type="entry name" value="Peptidase_M13"/>
    <property type="match status" value="1"/>
</dbReference>
<dbReference type="InterPro" id="IPR018497">
    <property type="entry name" value="Peptidase_M13_C"/>
</dbReference>
<evidence type="ECO:0000256" key="3">
    <source>
        <dbReference type="ARBA" id="ARBA00022670"/>
    </source>
</evidence>
<dbReference type="Pfam" id="PF05649">
    <property type="entry name" value="Peptidase_M13_N"/>
    <property type="match status" value="1"/>
</dbReference>
<dbReference type="InterPro" id="IPR008753">
    <property type="entry name" value="Peptidase_M13_N"/>
</dbReference>
<evidence type="ECO:0000256" key="4">
    <source>
        <dbReference type="ARBA" id="ARBA00022723"/>
    </source>
</evidence>
<dbReference type="GO" id="GO:0004222">
    <property type="term" value="F:metalloendopeptidase activity"/>
    <property type="evidence" value="ECO:0007669"/>
    <property type="project" value="InterPro"/>
</dbReference>
<dbReference type="CDD" id="cd08662">
    <property type="entry name" value="M13"/>
    <property type="match status" value="1"/>
</dbReference>
<evidence type="ECO:0000256" key="2">
    <source>
        <dbReference type="ARBA" id="ARBA00007357"/>
    </source>
</evidence>
<comment type="cofactor">
    <cofactor evidence="1">
        <name>Zn(2+)</name>
        <dbReference type="ChEBI" id="CHEBI:29105"/>
    </cofactor>
</comment>
<reference evidence="10 11" key="1">
    <citation type="submission" date="2015-06" db="EMBL/GenBank/DDBJ databases">
        <title>The Genome Sequence of Enterococcus durans 4EA1.</title>
        <authorList>
            <consortium name="The Broad Institute Genomics Platform"/>
            <consortium name="The Broad Institute Genome Sequencing Center for Infectious Disease"/>
            <person name="Earl A.M."/>
            <person name="Van Tyne D."/>
            <person name="Lebreton F."/>
            <person name="Saavedra J.T."/>
            <person name="Gilmore M.S."/>
            <person name="Manson Mcguire A."/>
            <person name="Clock S."/>
            <person name="Crupain M."/>
            <person name="Rangan U."/>
            <person name="Young S."/>
            <person name="Abouelleil A."/>
            <person name="Cao P."/>
            <person name="Chapman S.B."/>
            <person name="Griggs A."/>
            <person name="Priest M."/>
            <person name="Shea T."/>
            <person name="Wortman J."/>
            <person name="Nusbaum C."/>
            <person name="Birren B."/>
        </authorList>
    </citation>
    <scope>NUCLEOTIDE SEQUENCE [LARGE SCALE GENOMIC DNA]</scope>
    <source>
        <strain evidence="10 11">4EA1</strain>
    </source>
</reference>
<accession>A0A367CI98</accession>
<dbReference type="InterPro" id="IPR042089">
    <property type="entry name" value="Peptidase_M13_dom_2"/>
</dbReference>
<comment type="similarity">
    <text evidence="2">Belongs to the peptidase M13 family.</text>
</comment>
<keyword evidence="6" id="KW-0862">Zinc</keyword>
<dbReference type="Proteomes" id="UP000252797">
    <property type="component" value="Unassembled WGS sequence"/>
</dbReference>
<organism evidence="10 11">
    <name type="scientific">Enterococcus durans</name>
    <dbReference type="NCBI Taxonomy" id="53345"/>
    <lineage>
        <taxon>Bacteria</taxon>
        <taxon>Bacillati</taxon>
        <taxon>Bacillota</taxon>
        <taxon>Bacilli</taxon>
        <taxon>Lactobacillales</taxon>
        <taxon>Enterococcaceae</taxon>
        <taxon>Enterococcus</taxon>
    </lineage>
</organism>
<dbReference type="InterPro" id="IPR024079">
    <property type="entry name" value="MetalloPept_cat_dom_sf"/>
</dbReference>
<dbReference type="PANTHER" id="PTHR11733:SF167">
    <property type="entry name" value="FI17812P1-RELATED"/>
    <property type="match status" value="1"/>
</dbReference>
<dbReference type="AlphaFoldDB" id="A0A367CI98"/>
<name>A0A367CI98_9ENTE</name>
<dbReference type="PROSITE" id="PS51885">
    <property type="entry name" value="NEPRILYSIN"/>
    <property type="match status" value="1"/>
</dbReference>
<keyword evidence="4" id="KW-0479">Metal-binding</keyword>
<dbReference type="RefSeq" id="WP_113845285.1">
    <property type="nucleotide sequence ID" value="NZ_LEPB01000001.1"/>
</dbReference>
<keyword evidence="7" id="KW-0482">Metalloprotease</keyword>
<sequence length="635" mass="72187">MNKELLKQDFYEAVNEEWLKTAKIPADKPVTGGFQELVVGIDDLLMNEIDELLAHPEFVPSEKMAHFLRFYQIANDYDRRNQLAEKPLLPLLERIEKINSFDALNQQLPEWVLDSLPLPFSLDVDADMKNAQTNAFFAYPPSLFLPDKTYYAPEHPNGAELLNVFFDMMVQLLELSGKDKGQAEAIVEQAIQFDKLIAPHVKSAEENADYSKMYNPQSFEEFIGHTATIDLEKLSVGLLGTTPDKVIVTDPGYFDHLAELLTTEHFPLIKSWMIVRTVRSLSSYLSEEFRQVSGIFSRTLSGTEEAMAPKKAAYYLASGQFDQVVGDYYGKKYFGEIAKKDVENMIKEMIRVYKKRLEENSWLSQATKEKAIIKLDKLGVQVGYPESIPARFDAYKTVTAEDGGTLLSNALAFSKIEAKDRFSKWNKPVDRSEWEMSADTVNAYYHPFRNVIVFPAAILQAPFYSLEQSSSANFGGIGAVIAHEISHAFDNNGAKFDEFGNLNNWWTEEDLEQFQNKAQAMIDEFDGLSLADATVNGKLTVSENIADAGGLSCALEAAKSEKDFSFEEFFVSWATIWRTKAKKEYQQLLLQIDVHAPAKLRANVQLQNIDEFYETFGITEQDEMYQKPEKRVHIW</sequence>
<comment type="caution">
    <text evidence="10">The sequence shown here is derived from an EMBL/GenBank/DDBJ whole genome shotgun (WGS) entry which is preliminary data.</text>
</comment>
<dbReference type="GO" id="GO:0016485">
    <property type="term" value="P:protein processing"/>
    <property type="evidence" value="ECO:0007669"/>
    <property type="project" value="TreeGrafter"/>
</dbReference>
<dbReference type="GO" id="GO:0005886">
    <property type="term" value="C:plasma membrane"/>
    <property type="evidence" value="ECO:0007669"/>
    <property type="project" value="TreeGrafter"/>
</dbReference>
<feature type="domain" description="Peptidase M13 C-terminal" evidence="8">
    <location>
        <begin position="442"/>
        <end position="632"/>
    </location>
</feature>
<evidence type="ECO:0000259" key="8">
    <source>
        <dbReference type="Pfam" id="PF01431"/>
    </source>
</evidence>
<evidence type="ECO:0000256" key="1">
    <source>
        <dbReference type="ARBA" id="ARBA00001947"/>
    </source>
</evidence>
<feature type="domain" description="Peptidase M13 N-terminal" evidence="9">
    <location>
        <begin position="7"/>
        <end position="385"/>
    </location>
</feature>
<dbReference type="STRING" id="53345.LIU_03965"/>
<evidence type="ECO:0000259" key="9">
    <source>
        <dbReference type="Pfam" id="PF05649"/>
    </source>
</evidence>
<evidence type="ECO:0000313" key="11">
    <source>
        <dbReference type="Proteomes" id="UP000252797"/>
    </source>
</evidence>
<dbReference type="PRINTS" id="PR00786">
    <property type="entry name" value="NEPRILYSIN"/>
</dbReference>
<dbReference type="Gene3D" id="1.10.1380.10">
    <property type="entry name" value="Neutral endopeptidase , domain2"/>
    <property type="match status" value="1"/>
</dbReference>
<protein>
    <submittedName>
        <fullName evidence="10">Peptidase M13</fullName>
    </submittedName>
</protein>
<dbReference type="InterPro" id="IPR000718">
    <property type="entry name" value="Peptidase_M13"/>
</dbReference>
<gene>
    <name evidence="10" type="ORF">EA71_00538</name>
</gene>
<evidence type="ECO:0000256" key="5">
    <source>
        <dbReference type="ARBA" id="ARBA00022801"/>
    </source>
</evidence>
<evidence type="ECO:0000313" key="10">
    <source>
        <dbReference type="EMBL" id="RCA12331.1"/>
    </source>
</evidence>
<proteinExistence type="inferred from homology"/>
<dbReference type="SUPFAM" id="SSF55486">
    <property type="entry name" value="Metalloproteases ('zincins'), catalytic domain"/>
    <property type="match status" value="1"/>
</dbReference>
<keyword evidence="5" id="KW-0378">Hydrolase</keyword>
<dbReference type="Gene3D" id="3.40.390.10">
    <property type="entry name" value="Collagenase (Catalytic Domain)"/>
    <property type="match status" value="1"/>
</dbReference>
<dbReference type="EMBL" id="LEPB01000001">
    <property type="protein sequence ID" value="RCA12331.1"/>
    <property type="molecule type" value="Genomic_DNA"/>
</dbReference>
<dbReference type="PANTHER" id="PTHR11733">
    <property type="entry name" value="ZINC METALLOPROTEASE FAMILY M13 NEPRILYSIN-RELATED"/>
    <property type="match status" value="1"/>
</dbReference>
<evidence type="ECO:0000256" key="6">
    <source>
        <dbReference type="ARBA" id="ARBA00022833"/>
    </source>
</evidence>
<dbReference type="GO" id="GO:0046872">
    <property type="term" value="F:metal ion binding"/>
    <property type="evidence" value="ECO:0007669"/>
    <property type="project" value="UniProtKB-KW"/>
</dbReference>